<proteinExistence type="predicted"/>
<dbReference type="Pfam" id="PF05402">
    <property type="entry name" value="PqqD"/>
    <property type="match status" value="1"/>
</dbReference>
<evidence type="ECO:0008006" key="3">
    <source>
        <dbReference type="Google" id="ProtNLM"/>
    </source>
</evidence>
<sequence length="87" mass="8979">MSFSLSPDVSVTDTDDGMVLLDEATGRYWQLNSTGAFVLRALLAGSGPREAARGLGERHPGLGAERAATDVAALIASLHAARLVVTG</sequence>
<evidence type="ECO:0000313" key="1">
    <source>
        <dbReference type="EMBL" id="GAA2715347.1"/>
    </source>
</evidence>
<accession>A0ABP6G859</accession>
<dbReference type="NCBIfam" id="NF033530">
    <property type="entry name" value="lasso_PqqD_Strm"/>
    <property type="match status" value="1"/>
</dbReference>
<reference evidence="2" key="1">
    <citation type="journal article" date="2019" name="Int. J. Syst. Evol. Microbiol.">
        <title>The Global Catalogue of Microorganisms (GCM) 10K type strain sequencing project: providing services to taxonomists for standard genome sequencing and annotation.</title>
        <authorList>
            <consortium name="The Broad Institute Genomics Platform"/>
            <consortium name="The Broad Institute Genome Sequencing Center for Infectious Disease"/>
            <person name="Wu L."/>
            <person name="Ma J."/>
        </authorList>
    </citation>
    <scope>NUCLEOTIDE SEQUENCE [LARGE SCALE GENOMIC DNA]</scope>
    <source>
        <strain evidence="2">JCM 4542</strain>
    </source>
</reference>
<protein>
    <recommendedName>
        <fullName evidence="3">Lasso peptide biosynthesis PqqD family chaperone</fullName>
    </recommendedName>
</protein>
<organism evidence="1 2">
    <name type="scientific">Streptomyces luteosporeus</name>
    <dbReference type="NCBI Taxonomy" id="173856"/>
    <lineage>
        <taxon>Bacteria</taxon>
        <taxon>Bacillati</taxon>
        <taxon>Actinomycetota</taxon>
        <taxon>Actinomycetes</taxon>
        <taxon>Kitasatosporales</taxon>
        <taxon>Streptomycetaceae</taxon>
        <taxon>Streptomyces</taxon>
    </lineage>
</organism>
<name>A0ABP6G859_9ACTN</name>
<keyword evidence="2" id="KW-1185">Reference proteome</keyword>
<comment type="caution">
    <text evidence="1">The sequence shown here is derived from an EMBL/GenBank/DDBJ whole genome shotgun (WGS) entry which is preliminary data.</text>
</comment>
<dbReference type="Proteomes" id="UP001500886">
    <property type="component" value="Unassembled WGS sequence"/>
</dbReference>
<gene>
    <name evidence="1" type="ORF">GCM10010315_24270</name>
</gene>
<dbReference type="InterPro" id="IPR008792">
    <property type="entry name" value="PQQD"/>
</dbReference>
<dbReference type="EMBL" id="BAAASL010000008">
    <property type="protein sequence ID" value="GAA2715347.1"/>
    <property type="molecule type" value="Genomic_DNA"/>
</dbReference>
<dbReference type="Gene3D" id="1.10.10.1150">
    <property type="entry name" value="Coenzyme PQQ synthesis protein D (PqqD)"/>
    <property type="match status" value="1"/>
</dbReference>
<dbReference type="InterPro" id="IPR041881">
    <property type="entry name" value="PqqD_sf"/>
</dbReference>
<evidence type="ECO:0000313" key="2">
    <source>
        <dbReference type="Proteomes" id="UP001500886"/>
    </source>
</evidence>